<reference evidence="2" key="2">
    <citation type="submission" date="2015-01" db="EMBL/GenBank/DDBJ databases">
        <title>Evolutionary Origins and Diversification of the Mycorrhizal Mutualists.</title>
        <authorList>
            <consortium name="DOE Joint Genome Institute"/>
            <consortium name="Mycorrhizal Genomics Consortium"/>
            <person name="Kohler A."/>
            <person name="Kuo A."/>
            <person name="Nagy L.G."/>
            <person name="Floudas D."/>
            <person name="Copeland A."/>
            <person name="Barry K.W."/>
            <person name="Cichocki N."/>
            <person name="Veneault-Fourrey C."/>
            <person name="LaButti K."/>
            <person name="Lindquist E.A."/>
            <person name="Lipzen A."/>
            <person name="Lundell T."/>
            <person name="Morin E."/>
            <person name="Murat C."/>
            <person name="Riley R."/>
            <person name="Ohm R."/>
            <person name="Sun H."/>
            <person name="Tunlid A."/>
            <person name="Henrissat B."/>
            <person name="Grigoriev I.V."/>
            <person name="Hibbett D.S."/>
            <person name="Martin F."/>
        </authorList>
    </citation>
    <scope>NUCLEOTIDE SEQUENCE [LARGE SCALE GENOMIC DNA]</scope>
    <source>
        <strain evidence="2">UH-Slu-Lm8-n1</strain>
    </source>
</reference>
<evidence type="ECO:0000313" key="1">
    <source>
        <dbReference type="EMBL" id="KIK37115.1"/>
    </source>
</evidence>
<evidence type="ECO:0000313" key="2">
    <source>
        <dbReference type="Proteomes" id="UP000054485"/>
    </source>
</evidence>
<dbReference type="EMBL" id="KN835475">
    <property type="protein sequence ID" value="KIK37115.1"/>
    <property type="molecule type" value="Genomic_DNA"/>
</dbReference>
<name>A0A0C9ZI93_9AGAM</name>
<keyword evidence="2" id="KW-1185">Reference proteome</keyword>
<dbReference type="Proteomes" id="UP000054485">
    <property type="component" value="Unassembled WGS sequence"/>
</dbReference>
<dbReference type="AlphaFoldDB" id="A0A0C9ZI93"/>
<organism evidence="1 2">
    <name type="scientific">Suillus luteus UH-Slu-Lm8-n1</name>
    <dbReference type="NCBI Taxonomy" id="930992"/>
    <lineage>
        <taxon>Eukaryota</taxon>
        <taxon>Fungi</taxon>
        <taxon>Dikarya</taxon>
        <taxon>Basidiomycota</taxon>
        <taxon>Agaricomycotina</taxon>
        <taxon>Agaricomycetes</taxon>
        <taxon>Agaricomycetidae</taxon>
        <taxon>Boletales</taxon>
        <taxon>Suillineae</taxon>
        <taxon>Suillaceae</taxon>
        <taxon>Suillus</taxon>
    </lineage>
</organism>
<proteinExistence type="predicted"/>
<reference evidence="1 2" key="1">
    <citation type="submission" date="2014-04" db="EMBL/GenBank/DDBJ databases">
        <authorList>
            <consortium name="DOE Joint Genome Institute"/>
            <person name="Kuo A."/>
            <person name="Ruytinx J."/>
            <person name="Rineau F."/>
            <person name="Colpaert J."/>
            <person name="Kohler A."/>
            <person name="Nagy L.G."/>
            <person name="Floudas D."/>
            <person name="Copeland A."/>
            <person name="Barry K.W."/>
            <person name="Cichocki N."/>
            <person name="Veneault-Fourrey C."/>
            <person name="LaButti K."/>
            <person name="Lindquist E.A."/>
            <person name="Lipzen A."/>
            <person name="Lundell T."/>
            <person name="Morin E."/>
            <person name="Murat C."/>
            <person name="Sun H."/>
            <person name="Tunlid A."/>
            <person name="Henrissat B."/>
            <person name="Grigoriev I.V."/>
            <person name="Hibbett D.S."/>
            <person name="Martin F."/>
            <person name="Nordberg H.P."/>
            <person name="Cantor M.N."/>
            <person name="Hua S.X."/>
        </authorList>
    </citation>
    <scope>NUCLEOTIDE SEQUENCE [LARGE SCALE GENOMIC DNA]</scope>
    <source>
        <strain evidence="1 2">UH-Slu-Lm8-n1</strain>
    </source>
</reference>
<protein>
    <submittedName>
        <fullName evidence="1">Uncharacterized protein</fullName>
    </submittedName>
</protein>
<gene>
    <name evidence="1" type="ORF">CY34DRAFT_476716</name>
</gene>
<sequence length="91" mass="10656">MKHLFTWIPTYSQFNLKLCHGVEAKAAMHVCSSCRTWTRCVRGAFRVHPMRNASIIFLPSLPSVDYLHKNINEMPHKVDWHRINQIKGKPQ</sequence>
<dbReference type="HOGENOM" id="CLU_2428531_0_0_1"/>
<accession>A0A0C9ZI93</accession>
<dbReference type="InParanoid" id="A0A0C9ZI93"/>